<protein>
    <recommendedName>
        <fullName evidence="3">ATP-binding cassette, subfamily B</fullName>
    </recommendedName>
</protein>
<name>A0ABW2TLZ7_9PSEU</name>
<sequence>MLDEATSHLTADQEATAERAIARRGGVLVVVAHRLSSAERATRVLLLDGRHTASGDHAALTKRSPEYAGLVNAWSG</sequence>
<gene>
    <name evidence="1" type="ORF">ACFQV2_11340</name>
</gene>
<accession>A0ABW2TLZ7</accession>
<dbReference type="SUPFAM" id="SSF52540">
    <property type="entry name" value="P-loop containing nucleoside triphosphate hydrolases"/>
    <property type="match status" value="1"/>
</dbReference>
<keyword evidence="2" id="KW-1185">Reference proteome</keyword>
<evidence type="ECO:0000313" key="2">
    <source>
        <dbReference type="Proteomes" id="UP001596512"/>
    </source>
</evidence>
<evidence type="ECO:0008006" key="3">
    <source>
        <dbReference type="Google" id="ProtNLM"/>
    </source>
</evidence>
<organism evidence="1 2">
    <name type="scientific">Actinokineospora soli</name>
    <dbReference type="NCBI Taxonomy" id="1048753"/>
    <lineage>
        <taxon>Bacteria</taxon>
        <taxon>Bacillati</taxon>
        <taxon>Actinomycetota</taxon>
        <taxon>Actinomycetes</taxon>
        <taxon>Pseudonocardiales</taxon>
        <taxon>Pseudonocardiaceae</taxon>
        <taxon>Actinokineospora</taxon>
    </lineage>
</organism>
<dbReference type="Gene3D" id="3.40.50.300">
    <property type="entry name" value="P-loop containing nucleotide triphosphate hydrolases"/>
    <property type="match status" value="1"/>
</dbReference>
<comment type="caution">
    <text evidence="1">The sequence shown here is derived from an EMBL/GenBank/DDBJ whole genome shotgun (WGS) entry which is preliminary data.</text>
</comment>
<proteinExistence type="predicted"/>
<dbReference type="Proteomes" id="UP001596512">
    <property type="component" value="Unassembled WGS sequence"/>
</dbReference>
<dbReference type="EMBL" id="JBHTEY010000004">
    <property type="protein sequence ID" value="MFC7614050.1"/>
    <property type="molecule type" value="Genomic_DNA"/>
</dbReference>
<evidence type="ECO:0000313" key="1">
    <source>
        <dbReference type="EMBL" id="MFC7614050.1"/>
    </source>
</evidence>
<dbReference type="InterPro" id="IPR027417">
    <property type="entry name" value="P-loop_NTPase"/>
</dbReference>
<reference evidence="2" key="1">
    <citation type="journal article" date="2019" name="Int. J. Syst. Evol. Microbiol.">
        <title>The Global Catalogue of Microorganisms (GCM) 10K type strain sequencing project: providing services to taxonomists for standard genome sequencing and annotation.</title>
        <authorList>
            <consortium name="The Broad Institute Genomics Platform"/>
            <consortium name="The Broad Institute Genome Sequencing Center for Infectious Disease"/>
            <person name="Wu L."/>
            <person name="Ma J."/>
        </authorList>
    </citation>
    <scope>NUCLEOTIDE SEQUENCE [LARGE SCALE GENOMIC DNA]</scope>
    <source>
        <strain evidence="2">JCM 17695</strain>
    </source>
</reference>